<reference evidence="2" key="1">
    <citation type="submission" date="2014-08" db="EMBL/GenBank/DDBJ databases">
        <authorList>
            <person name="Moulin L."/>
        </authorList>
    </citation>
    <scope>NUCLEOTIDE SEQUENCE [LARGE SCALE GENOMIC DNA]</scope>
</reference>
<dbReference type="Proteomes" id="UP000045285">
    <property type="component" value="Unassembled WGS sequence"/>
</dbReference>
<proteinExistence type="predicted"/>
<name>A0A090ECS0_MESPL</name>
<evidence type="ECO:0000313" key="1">
    <source>
        <dbReference type="EMBL" id="CDX27898.1"/>
    </source>
</evidence>
<dbReference type="AlphaFoldDB" id="A0A090ECS0"/>
<keyword evidence="2" id="KW-1185">Reference proteome</keyword>
<protein>
    <submittedName>
        <fullName evidence="1">Uncharacterized protein</fullName>
    </submittedName>
</protein>
<evidence type="ECO:0000313" key="2">
    <source>
        <dbReference type="Proteomes" id="UP000045285"/>
    </source>
</evidence>
<accession>A0A090ECS0</accession>
<gene>
    <name evidence="1" type="ORF">MPL3356_70334</name>
</gene>
<sequence>MAIYPYDIENEECSEFVVVPPEGARFDDPLLQKQIEDDLHREFPNRRFTVTTAGKKRFKDFFVAPVIDGNHPLVGMPMIDTFWDFAVFLHRYVSREPPRQ</sequence>
<organism evidence="1 2">
    <name type="scientific">Mesorhizobium plurifarium</name>
    <dbReference type="NCBI Taxonomy" id="69974"/>
    <lineage>
        <taxon>Bacteria</taxon>
        <taxon>Pseudomonadati</taxon>
        <taxon>Pseudomonadota</taxon>
        <taxon>Alphaproteobacteria</taxon>
        <taxon>Hyphomicrobiales</taxon>
        <taxon>Phyllobacteriaceae</taxon>
        <taxon>Mesorhizobium</taxon>
    </lineage>
</organism>
<dbReference type="EMBL" id="CCMZ01000067">
    <property type="protein sequence ID" value="CDX27898.1"/>
    <property type="molecule type" value="Genomic_DNA"/>
</dbReference>